<evidence type="ECO:0000313" key="5">
    <source>
        <dbReference type="Proteomes" id="UP000886998"/>
    </source>
</evidence>
<evidence type="ECO:0008006" key="6">
    <source>
        <dbReference type="Google" id="ProtNLM"/>
    </source>
</evidence>
<keyword evidence="3" id="KW-1133">Transmembrane helix</keyword>
<organism evidence="4 5">
    <name type="scientific">Trichonephila inaurata madagascariensis</name>
    <dbReference type="NCBI Taxonomy" id="2747483"/>
    <lineage>
        <taxon>Eukaryota</taxon>
        <taxon>Metazoa</taxon>
        <taxon>Ecdysozoa</taxon>
        <taxon>Arthropoda</taxon>
        <taxon>Chelicerata</taxon>
        <taxon>Arachnida</taxon>
        <taxon>Araneae</taxon>
        <taxon>Araneomorphae</taxon>
        <taxon>Entelegynae</taxon>
        <taxon>Araneoidea</taxon>
        <taxon>Nephilidae</taxon>
        <taxon>Trichonephila</taxon>
        <taxon>Trichonephila inaurata</taxon>
    </lineage>
</organism>
<evidence type="ECO:0000256" key="3">
    <source>
        <dbReference type="SAM" id="Phobius"/>
    </source>
</evidence>
<name>A0A8X6XL42_9ARAC</name>
<dbReference type="OrthoDB" id="6429395at2759"/>
<comment type="similarity">
    <text evidence="1">Belongs to the apolipoprotein L family.</text>
</comment>
<evidence type="ECO:0000256" key="2">
    <source>
        <dbReference type="SAM" id="Coils"/>
    </source>
</evidence>
<feature type="transmembrane region" description="Helical" evidence="3">
    <location>
        <begin position="330"/>
        <end position="354"/>
    </location>
</feature>
<proteinExistence type="inferred from homology"/>
<evidence type="ECO:0000313" key="4">
    <source>
        <dbReference type="EMBL" id="GFY55958.1"/>
    </source>
</evidence>
<gene>
    <name evidence="4" type="primary">NCL1_30060</name>
    <name evidence="4" type="ORF">TNIN_23511</name>
</gene>
<dbReference type="Pfam" id="PF05461">
    <property type="entry name" value="ApoL"/>
    <property type="match status" value="1"/>
</dbReference>
<evidence type="ECO:0000256" key="1">
    <source>
        <dbReference type="ARBA" id="ARBA00010090"/>
    </source>
</evidence>
<dbReference type="EMBL" id="BMAV01010677">
    <property type="protein sequence ID" value="GFY55958.1"/>
    <property type="molecule type" value="Genomic_DNA"/>
</dbReference>
<dbReference type="GO" id="GO:0006869">
    <property type="term" value="P:lipid transport"/>
    <property type="evidence" value="ECO:0007669"/>
    <property type="project" value="InterPro"/>
</dbReference>
<dbReference type="GO" id="GO:0042157">
    <property type="term" value="P:lipoprotein metabolic process"/>
    <property type="evidence" value="ECO:0007669"/>
    <property type="project" value="InterPro"/>
</dbReference>
<accession>A0A8X6XL42</accession>
<dbReference type="GO" id="GO:0005576">
    <property type="term" value="C:extracellular region"/>
    <property type="evidence" value="ECO:0007669"/>
    <property type="project" value="InterPro"/>
</dbReference>
<dbReference type="GO" id="GO:0016020">
    <property type="term" value="C:membrane"/>
    <property type="evidence" value="ECO:0007669"/>
    <property type="project" value="TreeGrafter"/>
</dbReference>
<keyword evidence="5" id="KW-1185">Reference proteome</keyword>
<feature type="coiled-coil region" evidence="2">
    <location>
        <begin position="217"/>
        <end position="248"/>
    </location>
</feature>
<dbReference type="PANTHER" id="PTHR14096:SF28">
    <property type="entry name" value="APOLIPOPROTEIN L, 1-RELATED"/>
    <property type="match status" value="1"/>
</dbReference>
<dbReference type="AlphaFoldDB" id="A0A8X6XL42"/>
<feature type="transmembrane region" description="Helical" evidence="3">
    <location>
        <begin position="287"/>
        <end position="310"/>
    </location>
</feature>
<keyword evidence="3" id="KW-0812">Transmembrane</keyword>
<dbReference type="PANTHER" id="PTHR14096">
    <property type="entry name" value="APOLIPOPROTEIN L"/>
    <property type="match status" value="1"/>
</dbReference>
<protein>
    <recommendedName>
        <fullName evidence="6">Apolipoprotein L3</fullName>
    </recommendedName>
</protein>
<dbReference type="GO" id="GO:0008289">
    <property type="term" value="F:lipid binding"/>
    <property type="evidence" value="ECO:0007669"/>
    <property type="project" value="InterPro"/>
</dbReference>
<reference evidence="4" key="1">
    <citation type="submission" date="2020-08" db="EMBL/GenBank/DDBJ databases">
        <title>Multicomponent nature underlies the extraordinary mechanical properties of spider dragline silk.</title>
        <authorList>
            <person name="Kono N."/>
            <person name="Nakamura H."/>
            <person name="Mori M."/>
            <person name="Yoshida Y."/>
            <person name="Ohtoshi R."/>
            <person name="Malay A.D."/>
            <person name="Moran D.A.P."/>
            <person name="Tomita M."/>
            <person name="Numata K."/>
            <person name="Arakawa K."/>
        </authorList>
    </citation>
    <scope>NUCLEOTIDE SEQUENCE</scope>
</reference>
<comment type="caution">
    <text evidence="4">The sequence shown here is derived from an EMBL/GenBank/DDBJ whole genome shotgun (WGS) entry which is preliminary data.</text>
</comment>
<keyword evidence="2" id="KW-0175">Coiled coil</keyword>
<dbReference type="InterPro" id="IPR008405">
    <property type="entry name" value="ApoL"/>
</dbReference>
<dbReference type="Proteomes" id="UP000886998">
    <property type="component" value="Unassembled WGS sequence"/>
</dbReference>
<keyword evidence="3" id="KW-0472">Membrane</keyword>
<sequence>MKDHTLLKDVLGSSLVLLLDDDELELATTTYDVAFDEVQKKGGDGDTESVLSFEEKVEATKANFDRVVDLFSKANKARNEFLQNFDDWDPRRCQTVEGLKEIADKIDLNKFNGCISKITGGSVGAVGGILVGVSLFCPPLAAVTLPLAIGGGVASVLGGGVVVGTTGKEIVLLRNKLNEAKALIAVEEENFSSLKHWFIHNEALMKAIEDLVGHDLLQEMLEDVKKFFKEVEDITDRYNQKLMELLEKCVGKMCCSKYIIKKFDSEISPIVMTFVFVVCLMSGRNRIILDCALITQQLVLGLMSALGISVQTGRFVAGLVMKGGAEAGKAVPAAVARVVGFGVFVALGVAMDVLNVVHSSIDLHKGAKSSHAKEVRHIADSLKEEHSFLQNVHKEMKSRNEK</sequence>
<dbReference type="Gene3D" id="1.20.1170.10">
    <property type="match status" value="1"/>
</dbReference>